<dbReference type="RefSeq" id="WP_203417934.1">
    <property type="nucleotide sequence ID" value="NZ_CP069352.1"/>
</dbReference>
<evidence type="ECO:0000313" key="2">
    <source>
        <dbReference type="EMBL" id="QRK81780.1"/>
    </source>
</evidence>
<dbReference type="Gene3D" id="3.60.15.10">
    <property type="entry name" value="Ribonuclease Z/Hydroxyacylglutathione hydrolase-like"/>
    <property type="match status" value="1"/>
</dbReference>
<organism evidence="2 3">
    <name type="scientific">Pseudomonas granadensis</name>
    <dbReference type="NCBI Taxonomy" id="1421430"/>
    <lineage>
        <taxon>Bacteria</taxon>
        <taxon>Pseudomonadati</taxon>
        <taxon>Pseudomonadota</taxon>
        <taxon>Gammaproteobacteria</taxon>
        <taxon>Pseudomonadales</taxon>
        <taxon>Pseudomonadaceae</taxon>
        <taxon>Pseudomonas</taxon>
    </lineage>
</organism>
<dbReference type="EMBL" id="CP069352">
    <property type="protein sequence ID" value="QRK81780.1"/>
    <property type="molecule type" value="Genomic_DNA"/>
</dbReference>
<reference evidence="2 3" key="2">
    <citation type="submission" date="2021-03" db="EMBL/GenBank/DDBJ databases">
        <title>P. granadensis CT364 genome publication.</title>
        <authorList>
            <person name="Stach J."/>
            <person name="Montero-Calasanz Md.C."/>
        </authorList>
    </citation>
    <scope>NUCLEOTIDE SEQUENCE [LARGE SCALE GENOMIC DNA]</scope>
    <source>
        <strain evidence="2 3">CT364</strain>
    </source>
</reference>
<dbReference type="Pfam" id="PF00753">
    <property type="entry name" value="Lactamase_B"/>
    <property type="match status" value="1"/>
</dbReference>
<reference evidence="2 3" key="1">
    <citation type="submission" date="2021-02" db="EMBL/GenBank/DDBJ databases">
        <authorList>
            <person name="Cea Torrescassana E."/>
        </authorList>
    </citation>
    <scope>NUCLEOTIDE SEQUENCE [LARGE SCALE GENOMIC DNA]</scope>
    <source>
        <strain evidence="2 3">CT364</strain>
    </source>
</reference>
<accession>A0ABX7G8Z6</accession>
<dbReference type="SUPFAM" id="SSF56281">
    <property type="entry name" value="Metallo-hydrolase/oxidoreductase"/>
    <property type="match status" value="1"/>
</dbReference>
<feature type="domain" description="Metallo-beta-lactamase" evidence="1">
    <location>
        <begin position="9"/>
        <end position="71"/>
    </location>
</feature>
<name>A0ABX7G8Z6_9PSED</name>
<dbReference type="Proteomes" id="UP000663686">
    <property type="component" value="Chromosome"/>
</dbReference>
<keyword evidence="3" id="KW-1185">Reference proteome</keyword>
<evidence type="ECO:0000313" key="3">
    <source>
        <dbReference type="Proteomes" id="UP000663686"/>
    </source>
</evidence>
<dbReference type="InterPro" id="IPR001279">
    <property type="entry name" value="Metallo-B-lactamas"/>
</dbReference>
<protein>
    <submittedName>
        <fullName evidence="2">MBL fold metallo-hydrolase</fullName>
    </submittedName>
</protein>
<proteinExistence type="predicted"/>
<dbReference type="InterPro" id="IPR052159">
    <property type="entry name" value="Competence_DNA_uptake"/>
</dbReference>
<evidence type="ECO:0000259" key="1">
    <source>
        <dbReference type="Pfam" id="PF00753"/>
    </source>
</evidence>
<dbReference type="PANTHER" id="PTHR30619">
    <property type="entry name" value="DNA INTERNALIZATION/COMPETENCE PROTEIN COMEC/REC2"/>
    <property type="match status" value="1"/>
</dbReference>
<gene>
    <name evidence="2" type="ORF">JN757_14370</name>
</gene>
<dbReference type="PANTHER" id="PTHR30619:SF1">
    <property type="entry name" value="RECOMBINATION PROTEIN 2"/>
    <property type="match status" value="1"/>
</dbReference>
<dbReference type="InterPro" id="IPR036866">
    <property type="entry name" value="RibonucZ/Hydroxyglut_hydro"/>
</dbReference>
<sequence length="410" mass="46390">MSRFIALPVDGDAFILQRAGYTILVDGGKRSELLASELARFKVTHLDFVVCTHADEDHAGGLVDLLGRSSISVNEFWLPGAWLQSLPVLLPHPKKVVDELVGEADLFQDRDIFNEKIAYAGESEINARQIEYNNFRKEKHLDIKQREQEKSGRGLDWLKEWVKPSTVSSVDAARMFRNGERRIKYRVRKKGMSSQTAANWIRLIKTAQRIREIALQAIDHNVCVRWFDHKDFRRKNYAEGGEPELLIPLNSIELTAPPTFVVGLMHKKLSTLNVHSLVFLSPGYDEAEVPEHSRFSVVFTGDSPLGYGKNYAQSWLIWPNEASTRTIATAPHHGSESNAHAYAHLQAVTDVLIWIRSGGLSRHPEGTYRSIPIGSRYCTNCPHLGLERRVVELYMVAPFLIDVKGYQCSC</sequence>